<protein>
    <submittedName>
        <fullName evidence="1">Uncharacterized protein</fullName>
    </submittedName>
</protein>
<dbReference type="AlphaFoldDB" id="A0A248LJE9"/>
<evidence type="ECO:0000313" key="1">
    <source>
        <dbReference type="EMBL" id="ASJ24772.1"/>
    </source>
</evidence>
<accession>A0A248LJE9</accession>
<proteinExistence type="predicted"/>
<name>A0A248LJE9_9NEIS</name>
<evidence type="ECO:0000313" key="2">
    <source>
        <dbReference type="Proteomes" id="UP000197424"/>
    </source>
</evidence>
<dbReference type="Proteomes" id="UP000197424">
    <property type="component" value="Chromosome"/>
</dbReference>
<sequence>MGFYTVFISVHPVFTPGLQRIFYLFPVPFYPKKGWKMSVKTIKERCHAC</sequence>
<dbReference type="EMBL" id="CP022115">
    <property type="protein sequence ID" value="ASJ24772.1"/>
    <property type="molecule type" value="Genomic_DNA"/>
</dbReference>
<organism evidence="1 2">
    <name type="scientific">Laribacter hongkongensis</name>
    <dbReference type="NCBI Taxonomy" id="168471"/>
    <lineage>
        <taxon>Bacteria</taxon>
        <taxon>Pseudomonadati</taxon>
        <taxon>Pseudomonadota</taxon>
        <taxon>Betaproteobacteria</taxon>
        <taxon>Neisseriales</taxon>
        <taxon>Aquaspirillaceae</taxon>
        <taxon>Laribacter</taxon>
    </lineage>
</organism>
<reference evidence="2" key="1">
    <citation type="submission" date="2017-06" db="EMBL/GenBank/DDBJ databases">
        <title>Whole genome sequence of Laribacter hongkongensis LHGZ1.</title>
        <authorList>
            <person name="Chen D."/>
            <person name="Wu H."/>
            <person name="Chen J."/>
        </authorList>
    </citation>
    <scope>NUCLEOTIDE SEQUENCE [LARGE SCALE GENOMIC DNA]</scope>
    <source>
        <strain evidence="2">LHGZ1</strain>
    </source>
</reference>
<gene>
    <name evidence="1" type="ORF">LHGZ1_1941</name>
</gene>